<feature type="compositionally biased region" description="Low complexity" evidence="1">
    <location>
        <begin position="88"/>
        <end position="101"/>
    </location>
</feature>
<feature type="compositionally biased region" description="Polar residues" evidence="1">
    <location>
        <begin position="21"/>
        <end position="30"/>
    </location>
</feature>
<dbReference type="EMBL" id="CP072793">
    <property type="protein sequence ID" value="QTR53257.1"/>
    <property type="molecule type" value="Genomic_DNA"/>
</dbReference>
<evidence type="ECO:0000313" key="3">
    <source>
        <dbReference type="Proteomes" id="UP000672009"/>
    </source>
</evidence>
<sequence length="117" mass="12389">MNTQGIGCHASALGNIAASRQPESSGSVQQFEDALKGTQSSRCGSAQSGSDQTDASIEGQNDSLSQLQDMLKMLMPLLQDMVANLQKTETTTSNNQNSVSNFGQQQQENSQCEACNA</sequence>
<dbReference type="AlphaFoldDB" id="A0A975IGV7"/>
<name>A0A975IGV7_9GAMM</name>
<feature type="compositionally biased region" description="Polar residues" evidence="1">
    <location>
        <begin position="102"/>
        <end position="117"/>
    </location>
</feature>
<dbReference type="Proteomes" id="UP000672009">
    <property type="component" value="Chromosome"/>
</dbReference>
<organism evidence="2 3">
    <name type="scientific">Thiothrix unzii</name>
    <dbReference type="NCBI Taxonomy" id="111769"/>
    <lineage>
        <taxon>Bacteria</taxon>
        <taxon>Pseudomonadati</taxon>
        <taxon>Pseudomonadota</taxon>
        <taxon>Gammaproteobacteria</taxon>
        <taxon>Thiotrichales</taxon>
        <taxon>Thiotrichaceae</taxon>
        <taxon>Thiothrix</taxon>
    </lineage>
</organism>
<feature type="compositionally biased region" description="Polar residues" evidence="1">
    <location>
        <begin position="37"/>
        <end position="61"/>
    </location>
</feature>
<feature type="region of interest" description="Disordered" evidence="1">
    <location>
        <begin position="17"/>
        <end position="61"/>
    </location>
</feature>
<dbReference type="RefSeq" id="WP_210218782.1">
    <property type="nucleotide sequence ID" value="NZ_CP072793.1"/>
</dbReference>
<keyword evidence="3" id="KW-1185">Reference proteome</keyword>
<evidence type="ECO:0000256" key="1">
    <source>
        <dbReference type="SAM" id="MobiDB-lite"/>
    </source>
</evidence>
<proteinExistence type="predicted"/>
<feature type="region of interest" description="Disordered" evidence="1">
    <location>
        <begin position="88"/>
        <end position="117"/>
    </location>
</feature>
<protein>
    <submittedName>
        <fullName evidence="2">Uncharacterized protein</fullName>
    </submittedName>
</protein>
<evidence type="ECO:0000313" key="2">
    <source>
        <dbReference type="EMBL" id="QTR53257.1"/>
    </source>
</evidence>
<reference evidence="2" key="1">
    <citation type="submission" date="2021-04" db="EMBL/GenBank/DDBJ databases">
        <title>Genomics, taxonomy and metabolism of representatives of sulfur bacteria of the genus Thiothrix: Thiothrix fructosivorans QT, Thiothrix unzii A1T and three new species, Thiothrix subterranea sp. nov., Thiothrix litoralis sp. nov. and 'Candidatus Thiothrix anitrata' sp. nov.</title>
        <authorList>
            <person name="Ravin N.V."/>
            <person name="Smolyakov D."/>
            <person name="Rudenko T.S."/>
            <person name="Mardanov A.V."/>
            <person name="Beletsky A.V."/>
            <person name="Markov N.D."/>
            <person name="Fomenkov A.I."/>
            <person name="Roberts R.J."/>
            <person name="Karnachuk O.V."/>
            <person name="Novikov A."/>
            <person name="Grabovich M.Y."/>
        </authorList>
    </citation>
    <scope>NUCLEOTIDE SEQUENCE</scope>
    <source>
        <strain evidence="2">A1</strain>
    </source>
</reference>
<gene>
    <name evidence="2" type="ORF">J9260_16375</name>
</gene>
<accession>A0A975IGV7</accession>
<dbReference type="KEGG" id="tun:J9260_16375"/>